<dbReference type="CDD" id="cd04860">
    <property type="entry name" value="AE_Prim_S"/>
    <property type="match status" value="1"/>
</dbReference>
<dbReference type="AlphaFoldDB" id="A0A1J4K900"/>
<evidence type="ECO:0000256" key="3">
    <source>
        <dbReference type="ARBA" id="ARBA00022515"/>
    </source>
</evidence>
<dbReference type="PANTHER" id="PTHR10536">
    <property type="entry name" value="DNA PRIMASE SMALL SUBUNIT"/>
    <property type="match status" value="1"/>
</dbReference>
<evidence type="ECO:0000256" key="2">
    <source>
        <dbReference type="ARBA" id="ARBA00022478"/>
    </source>
</evidence>
<dbReference type="SUPFAM" id="SSF56747">
    <property type="entry name" value="Prim-pol domain"/>
    <property type="match status" value="1"/>
</dbReference>
<dbReference type="Gene3D" id="3.90.920.10">
    <property type="entry name" value="DNA primase, PRIM domain"/>
    <property type="match status" value="1"/>
</dbReference>
<dbReference type="OrthoDB" id="19606at2759"/>
<keyword evidence="4 9" id="KW-0808">Transferase</keyword>
<dbReference type="RefSeq" id="XP_068360496.1">
    <property type="nucleotide sequence ID" value="XM_068503754.1"/>
</dbReference>
<evidence type="ECO:0000256" key="9">
    <source>
        <dbReference type="RuleBase" id="RU003514"/>
    </source>
</evidence>
<evidence type="ECO:0000313" key="10">
    <source>
        <dbReference type="EMBL" id="OHT07360.1"/>
    </source>
</evidence>
<dbReference type="InterPro" id="IPR014052">
    <property type="entry name" value="DNA_primase_ssu_euk/arc"/>
</dbReference>
<keyword evidence="5" id="KW-0548">Nucleotidyltransferase</keyword>
<evidence type="ECO:0000256" key="4">
    <source>
        <dbReference type="ARBA" id="ARBA00022679"/>
    </source>
</evidence>
<dbReference type="GO" id="GO:0003899">
    <property type="term" value="F:DNA-directed RNA polymerase activity"/>
    <property type="evidence" value="ECO:0007669"/>
    <property type="project" value="InterPro"/>
</dbReference>
<dbReference type="NCBIfam" id="TIGR00335">
    <property type="entry name" value="primase_sml"/>
    <property type="match status" value="1"/>
</dbReference>
<dbReference type="GeneID" id="94838458"/>
<dbReference type="InterPro" id="IPR002755">
    <property type="entry name" value="DNA_primase_S"/>
</dbReference>
<proteinExistence type="inferred from homology"/>
<dbReference type="GO" id="GO:0006269">
    <property type="term" value="P:DNA replication, synthesis of primer"/>
    <property type="evidence" value="ECO:0007669"/>
    <property type="project" value="UniProtKB-KW"/>
</dbReference>
<keyword evidence="7" id="KW-0479">Metal-binding</keyword>
<keyword evidence="11" id="KW-1185">Reference proteome</keyword>
<gene>
    <name evidence="10" type="primary">Prim1</name>
    <name evidence="10" type="ORF">TRFO_24441</name>
</gene>
<keyword evidence="6 9" id="KW-0235">DNA replication</keyword>
<evidence type="ECO:0000313" key="11">
    <source>
        <dbReference type="Proteomes" id="UP000179807"/>
    </source>
</evidence>
<dbReference type="Pfam" id="PF01896">
    <property type="entry name" value="DNA_primase_S"/>
    <property type="match status" value="1"/>
</dbReference>
<keyword evidence="8" id="KW-0804">Transcription</keyword>
<organism evidence="10 11">
    <name type="scientific">Tritrichomonas foetus</name>
    <dbReference type="NCBI Taxonomy" id="1144522"/>
    <lineage>
        <taxon>Eukaryota</taxon>
        <taxon>Metamonada</taxon>
        <taxon>Parabasalia</taxon>
        <taxon>Tritrichomonadida</taxon>
        <taxon>Tritrichomonadidae</taxon>
        <taxon>Tritrichomonas</taxon>
    </lineage>
</organism>
<keyword evidence="3 9" id="KW-0639">Primosome</keyword>
<evidence type="ECO:0000256" key="8">
    <source>
        <dbReference type="ARBA" id="ARBA00023163"/>
    </source>
</evidence>
<dbReference type="GO" id="GO:0005658">
    <property type="term" value="C:alpha DNA polymerase:primase complex"/>
    <property type="evidence" value="ECO:0007669"/>
    <property type="project" value="UniProtKB-ARBA"/>
</dbReference>
<sequence length="369" mass="43613">MSNLSEGDLRSYYTKFFPFNSIREWISYGGKEPLDQRECAFWFDEERFNRWSHINDMERILSSVTQSPPERMEIGPVYTHRLKERSSVPAGTFFAMHRELVFDIDSDDFKDIKCCCEASSICEHCWHYMHCALDCLFMALKENFGFKYILPVFSGRRGVHIWVCDEKARELQQPVREGIVKFLNLNETVRSPKFAISNCPFAEQMLKPCEKYFVKIAEEQSIFTHEEISKKVREAVGDVCFNWIKEKLRDYHGQPFENQWASIKDEKYQSSKKKFCEMPNYYRLIFSFTFPRLDANVTITMNHLLKSPFSFHPKSGLISLPIPESKFDEFPPNWVPKLEDLLAGDSDAEEVYRNAVKQFDEFRKRLENE</sequence>
<dbReference type="VEuPathDB" id="TrichDB:TRFO_24441"/>
<keyword evidence="2 9" id="KW-0240">DNA-directed RNA polymerase</keyword>
<reference evidence="10" key="1">
    <citation type="submission" date="2016-10" db="EMBL/GenBank/DDBJ databases">
        <authorList>
            <person name="Benchimol M."/>
            <person name="Almeida L.G."/>
            <person name="Vasconcelos A.T."/>
            <person name="Perreira-Neves A."/>
            <person name="Rosa I.A."/>
            <person name="Tasca T."/>
            <person name="Bogo M.R."/>
            <person name="de Souza W."/>
        </authorList>
    </citation>
    <scope>NUCLEOTIDE SEQUENCE [LARGE SCALE GENOMIC DNA]</scope>
    <source>
        <strain evidence="10">K</strain>
    </source>
</reference>
<dbReference type="Proteomes" id="UP000179807">
    <property type="component" value="Unassembled WGS sequence"/>
</dbReference>
<dbReference type="GO" id="GO:0046872">
    <property type="term" value="F:metal ion binding"/>
    <property type="evidence" value="ECO:0007669"/>
    <property type="project" value="UniProtKB-KW"/>
</dbReference>
<evidence type="ECO:0000256" key="6">
    <source>
        <dbReference type="ARBA" id="ARBA00022705"/>
    </source>
</evidence>
<evidence type="ECO:0000256" key="7">
    <source>
        <dbReference type="ARBA" id="ARBA00022723"/>
    </source>
</evidence>
<evidence type="ECO:0000256" key="1">
    <source>
        <dbReference type="ARBA" id="ARBA00009762"/>
    </source>
</evidence>
<dbReference type="EMBL" id="MLAK01000699">
    <property type="protein sequence ID" value="OHT07360.1"/>
    <property type="molecule type" value="Genomic_DNA"/>
</dbReference>
<dbReference type="EC" id="2.7.7.-" evidence="9"/>
<evidence type="ECO:0000256" key="5">
    <source>
        <dbReference type="ARBA" id="ARBA00022695"/>
    </source>
</evidence>
<comment type="similarity">
    <text evidence="1 9">Belongs to the eukaryotic-type primase small subunit family.</text>
</comment>
<protein>
    <recommendedName>
        <fullName evidence="9">DNA primase</fullName>
        <ecNumber evidence="9">2.7.7.-</ecNumber>
    </recommendedName>
</protein>
<name>A0A1J4K900_9EUKA</name>
<comment type="caution">
    <text evidence="10">The sequence shown here is derived from an EMBL/GenBank/DDBJ whole genome shotgun (WGS) entry which is preliminary data.</text>
</comment>
<accession>A0A1J4K900</accession>